<dbReference type="SUPFAM" id="SSF48208">
    <property type="entry name" value="Six-hairpin glycosidases"/>
    <property type="match status" value="1"/>
</dbReference>
<dbReference type="RefSeq" id="WP_121218606.1">
    <property type="nucleotide sequence ID" value="NZ_JBIUBA010000013.1"/>
</dbReference>
<dbReference type="Gene3D" id="3.40.50.1000">
    <property type="entry name" value="HAD superfamily/HAD-like"/>
    <property type="match status" value="1"/>
</dbReference>
<evidence type="ECO:0000259" key="1">
    <source>
        <dbReference type="Pfam" id="PF00723"/>
    </source>
</evidence>
<dbReference type="Pfam" id="PF19291">
    <property type="entry name" value="TREH_N"/>
    <property type="match status" value="1"/>
</dbReference>
<dbReference type="InterPro" id="IPR008928">
    <property type="entry name" value="6-hairpin_glycosidase_sf"/>
</dbReference>
<comment type="caution">
    <text evidence="3">The sequence shown here is derived from an EMBL/GenBank/DDBJ whole genome shotgun (WGS) entry which is preliminary data.</text>
</comment>
<organism evidence="3 4">
    <name type="scientific">Saccharothrix variisporea</name>
    <dbReference type="NCBI Taxonomy" id="543527"/>
    <lineage>
        <taxon>Bacteria</taxon>
        <taxon>Bacillati</taxon>
        <taxon>Actinomycetota</taxon>
        <taxon>Actinomycetes</taxon>
        <taxon>Pseudonocardiales</taxon>
        <taxon>Pseudonocardiaceae</taxon>
        <taxon>Saccharothrix</taxon>
    </lineage>
</organism>
<dbReference type="EMBL" id="RBXR01000001">
    <property type="protein sequence ID" value="RKT67952.1"/>
    <property type="molecule type" value="Genomic_DNA"/>
</dbReference>
<dbReference type="Pfam" id="PF00723">
    <property type="entry name" value="Glyco_hydro_15"/>
    <property type="match status" value="1"/>
</dbReference>
<evidence type="ECO:0000313" key="3">
    <source>
        <dbReference type="EMBL" id="RKT67952.1"/>
    </source>
</evidence>
<dbReference type="Gene3D" id="1.50.10.10">
    <property type="match status" value="1"/>
</dbReference>
<protein>
    <submittedName>
        <fullName evidence="3">GH15 family glucan-1,4-alpha-glucosidase</fullName>
    </submittedName>
</protein>
<keyword evidence="4" id="KW-1185">Reference proteome</keyword>
<accession>A0A495X1T9</accession>
<dbReference type="PANTHER" id="PTHR31616:SF0">
    <property type="entry name" value="GLUCAN 1,4-ALPHA-GLUCOSIDASE"/>
    <property type="match status" value="1"/>
</dbReference>
<name>A0A495X1T9_9PSEU</name>
<dbReference type="PANTHER" id="PTHR31616">
    <property type="entry name" value="TREHALASE"/>
    <property type="match status" value="1"/>
</dbReference>
<gene>
    <name evidence="3" type="ORF">DFJ66_1131</name>
</gene>
<dbReference type="InterPro" id="IPR045582">
    <property type="entry name" value="Trehalase-like_N"/>
</dbReference>
<dbReference type="GO" id="GO:0004553">
    <property type="term" value="F:hydrolase activity, hydrolyzing O-glycosyl compounds"/>
    <property type="evidence" value="ECO:0007669"/>
    <property type="project" value="TreeGrafter"/>
</dbReference>
<dbReference type="OrthoDB" id="3902805at2"/>
<sequence>MLSTRRLLDLARAERLVVVCDYDATLAPDDPARPAREGIAAVRALAELPATTVVVVSHRSLADLAVLSRLPAEVELVGEYTPLSVEPLTAHATDVLHLADGDGVPQLAYLLEERRHWLFGARPVPIERHSLLSNRRALALVTPDARVTWMCAPEPDSPALFADLLGGPEAGHFSIVPAHGRLPLGQRYLPGTMAVETRWAGLTVTDHLAEDTPPHRTDLVRRITGTAPAHVEFAPRPEFGQVPVTLTQTRDGLRVEGTSEPMVLRSPGVVWEVDGDTARATVHPPAVLELRCGTEDFAPAETTVPDWSGWLASLTLPATERDLVARSAMTLRALCHRGTGAVLAAATTSLPEEIGGVRNWDYRYCWLRDGALTAQALVALGSTEEAESFVDWLHRVLATLPGPERLHPLYTVHGAQLGPEAVIDTLPGYAGSRPVRVGNLAGQQVQLDVFGPVVDLVLDLATARDRLDDRDWDLVTAMVSAVAQRWQEADHGIWEERHAPRHRVYSRVMCWLTTDRAIRIAERFDRPLDPEWLILRDVIAADVLKRGWNEDVRAFTTAYDGTDLDAASLHVGLSGLVTDERFTATVEAVEAGLRSGATVYRYRRDDGLPGDEGGFHLCAAWLVEAYLLTGQRDQAEELFAQLVACAGPTGLLAEEYDPVTERSLGNHPQAYSHIGLIRCARLLDPPPVHAAPPLA</sequence>
<feature type="domain" description="GH15-like" evidence="1">
    <location>
        <begin position="320"/>
        <end position="680"/>
    </location>
</feature>
<reference evidence="3 4" key="1">
    <citation type="submission" date="2018-10" db="EMBL/GenBank/DDBJ databases">
        <title>Sequencing the genomes of 1000 actinobacteria strains.</title>
        <authorList>
            <person name="Klenk H.-P."/>
        </authorList>
    </citation>
    <scope>NUCLEOTIDE SEQUENCE [LARGE SCALE GENOMIC DNA]</scope>
    <source>
        <strain evidence="3 4">DSM 43911</strain>
    </source>
</reference>
<feature type="domain" description="Trehalase-like N-terminal" evidence="2">
    <location>
        <begin position="112"/>
        <end position="303"/>
    </location>
</feature>
<dbReference type="InterPro" id="IPR012341">
    <property type="entry name" value="6hp_glycosidase-like_sf"/>
</dbReference>
<dbReference type="Proteomes" id="UP000272729">
    <property type="component" value="Unassembled WGS sequence"/>
</dbReference>
<dbReference type="AlphaFoldDB" id="A0A495X1T9"/>
<evidence type="ECO:0000313" key="4">
    <source>
        <dbReference type="Proteomes" id="UP000272729"/>
    </source>
</evidence>
<proteinExistence type="predicted"/>
<evidence type="ECO:0000259" key="2">
    <source>
        <dbReference type="Pfam" id="PF19291"/>
    </source>
</evidence>
<dbReference type="InterPro" id="IPR023214">
    <property type="entry name" value="HAD_sf"/>
</dbReference>
<dbReference type="GO" id="GO:0005975">
    <property type="term" value="P:carbohydrate metabolic process"/>
    <property type="evidence" value="ECO:0007669"/>
    <property type="project" value="InterPro"/>
</dbReference>
<dbReference type="InterPro" id="IPR011613">
    <property type="entry name" value="GH15-like"/>
</dbReference>